<evidence type="ECO:0000259" key="1">
    <source>
        <dbReference type="Pfam" id="PF06605"/>
    </source>
</evidence>
<feature type="domain" description="Tail spike" evidence="1">
    <location>
        <begin position="156"/>
        <end position="346"/>
    </location>
</feature>
<protein>
    <submittedName>
        <fullName evidence="2">Phage tail protein</fullName>
    </submittedName>
</protein>
<organism evidence="2 3">
    <name type="scientific">Qiania dongpingensis</name>
    <dbReference type="NCBI Taxonomy" id="2763669"/>
    <lineage>
        <taxon>Bacteria</taxon>
        <taxon>Bacillati</taxon>
        <taxon>Bacillota</taxon>
        <taxon>Clostridia</taxon>
        <taxon>Lachnospirales</taxon>
        <taxon>Lachnospiraceae</taxon>
        <taxon>Qiania</taxon>
    </lineage>
</organism>
<dbReference type="RefSeq" id="WP_249304100.1">
    <property type="nucleotide sequence ID" value="NZ_CP060634.1"/>
</dbReference>
<evidence type="ECO:0000313" key="2">
    <source>
        <dbReference type="EMBL" id="QNM06565.1"/>
    </source>
</evidence>
<accession>A0A7G9G6Y3</accession>
<name>A0A7G9G6Y3_9FIRM</name>
<dbReference type="Proteomes" id="UP000515823">
    <property type="component" value="Chromosome"/>
</dbReference>
<proteinExistence type="predicted"/>
<gene>
    <name evidence="2" type="ORF">H9Q78_05380</name>
</gene>
<keyword evidence="3" id="KW-1185">Reference proteome</keyword>
<dbReference type="EMBL" id="CP060634">
    <property type="protein sequence ID" value="QNM06565.1"/>
    <property type="molecule type" value="Genomic_DNA"/>
</dbReference>
<evidence type="ECO:0000313" key="3">
    <source>
        <dbReference type="Proteomes" id="UP000515823"/>
    </source>
</evidence>
<dbReference type="InterPro" id="IPR010572">
    <property type="entry name" value="Tail_dom"/>
</dbReference>
<dbReference type="NCBIfam" id="TIGR01665">
    <property type="entry name" value="put_anti_recept"/>
    <property type="match status" value="1"/>
</dbReference>
<dbReference type="Pfam" id="PF06605">
    <property type="entry name" value="Prophage_tail"/>
    <property type="match status" value="1"/>
</dbReference>
<dbReference type="InterPro" id="IPR007119">
    <property type="entry name" value="Phage_tail_spike_N"/>
</dbReference>
<dbReference type="KEGG" id="qdo:H9Q78_05380"/>
<reference evidence="2 3" key="1">
    <citation type="submission" date="2020-08" db="EMBL/GenBank/DDBJ databases">
        <authorList>
            <person name="Liu C."/>
            <person name="Sun Q."/>
        </authorList>
    </citation>
    <scope>NUCLEOTIDE SEQUENCE [LARGE SCALE GENOMIC DNA]</scope>
    <source>
        <strain evidence="2 3">NSJ-38</strain>
    </source>
</reference>
<dbReference type="AlphaFoldDB" id="A0A7G9G6Y3"/>
<sequence length="618" mass="67160">MIPILYEQNTRKFDTNGIGGLSGAVSCMVTEERNGSYELVMEYPVKGIHFSEIRLSAIILAVPGDGRNPQPFRIYKISKPLNGIVTINAEHISYWLSHIPCSPFSANSVNSALAGLKNNAAEECPFGFWTDKSTLAGFSVTVPSSIRSRLGGAEGSILDVYGGEYEFDNYTVKLHNQRGTDSGVSLRYGKNITDLTQEENIQNTITGVYPYWSGSDGELVILSEKTVDADSADQFPYRRTVPLDCSQDFEEKPTEEELRKRAKDYIKGEGIGIPAVSITVSFVALWQTEEYKDIAPLERVRLCDTVAVEFSELGVSAKAKVIKTVYDVLLDRYESVELGEAKSSLAGTIVRQEQTISDKPSTSFLQQAIEHATELITGASGGYVVLHADGNGQPFEILVMDTPDINTAQNVWRWNKNGWGHSSNGYNGPYALAATLENGIVADFIKAGTLQGVEVIADEGRIGGWIINGQAIYRDVRVGDKVYRVYFQPPLSSAPEKTWVLSCQESTNGGTTFGGNFILFSDGSMKNGNTTISKVGEITSSYGGVTAEMDWRGFTLSQNNTIVAQISTVGGKSNAIFDNVQYDTLNGYAGYTGRAVAQNTSGGTIVFTIKNGIITGVN</sequence>